<organism evidence="2">
    <name type="scientific">Theileria orientalis</name>
    <dbReference type="NCBI Taxonomy" id="68886"/>
    <lineage>
        <taxon>Eukaryota</taxon>
        <taxon>Sar</taxon>
        <taxon>Alveolata</taxon>
        <taxon>Apicomplexa</taxon>
        <taxon>Aconoidasida</taxon>
        <taxon>Piroplasmida</taxon>
        <taxon>Theileriidae</taxon>
        <taxon>Theileria</taxon>
    </lineage>
</organism>
<feature type="non-terminal residue" evidence="2">
    <location>
        <position position="499"/>
    </location>
</feature>
<evidence type="ECO:0000313" key="2">
    <source>
        <dbReference type="EMBL" id="BAC10915.2"/>
    </source>
</evidence>
<feature type="region of interest" description="Disordered" evidence="1">
    <location>
        <begin position="23"/>
        <end position="94"/>
    </location>
</feature>
<reference evidence="2" key="1">
    <citation type="journal article" date="2004" name="J. Vet. Med. Sci.">
        <title>Molecular characterization of Theileria orientalis piroplasm protein encoded by an open reading frame (To ORF2) in a genomic fragment.</title>
        <authorList>
            <person name="Kim J.Y."/>
            <person name="Yokoyama N."/>
            <person name="Kumar S."/>
            <person name="Inoue N."/>
            <person name="Fujisaki K."/>
            <person name="Sugimoto C."/>
        </authorList>
    </citation>
    <scope>NUCLEOTIDE SEQUENCE</scope>
    <source>
        <strain evidence="2">Ikeda</strain>
    </source>
</reference>
<accession>Q8MXX1</accession>
<dbReference type="AlphaFoldDB" id="Q8MXX1"/>
<gene>
    <name evidence="2" type="primary">ToORF2</name>
</gene>
<dbReference type="VEuPathDB" id="PiroplasmaDB:TOT_030000359"/>
<feature type="compositionally biased region" description="Gly residues" evidence="1">
    <location>
        <begin position="50"/>
        <end position="62"/>
    </location>
</feature>
<protein>
    <submittedName>
        <fullName evidence="2">p55</fullName>
    </submittedName>
</protein>
<evidence type="ECO:0000256" key="1">
    <source>
        <dbReference type="SAM" id="MobiDB-lite"/>
    </source>
</evidence>
<dbReference type="EMBL" id="AB091056">
    <property type="protein sequence ID" value="BAC10915.2"/>
    <property type="molecule type" value="Genomic_DNA"/>
</dbReference>
<dbReference type="VEuPathDB" id="PiroplasmaDB:MACJ_002068"/>
<sequence length="499" mass="55054">MSNVKVVFKLYDPLEALATWKNCINGPVNANPGEGTEREGSRSGELQQGEGDGAGANSGKSGGANKAANIGANNAATPVGNGGANSTMTTARTERQREEGLIDKLEMTVDLRTPCKHVLRYVSWALGVDPSHVLVFSGVPHTLEAQTSHLLSLDDFCHKDHSLGYAQQSLMELFNVHKTPVRNHNSTYTRYANADYRYGHESAMGDDDMDSDGSGSHSTRYNFRRLEFRTSHEGRHENAEENVVYLGVLFEPYYQWNYKSNQESLNVVAQVFNEKVQVVASLMCKVPLNSTVRQLCNLVSQNYYDFLNSPYSSQEEGELAEPVQLPEEDEPLALAARHRGGRRVALARARRRARALVHRGRPELADQRAPAVQHRQVQEPLLGAAALRAQLDARAARPHSAEQALPPHRLPPDAGEGGLRAPLPGPRRALLELPAGEDAHSEHAGPAQARVGPLVLLPADWREHARVEVERRPPRLGQARAEHFGRAPEHNLHFFESLV</sequence>
<proteinExistence type="predicted"/>
<feature type="compositionally biased region" description="Low complexity" evidence="1">
    <location>
        <begin position="63"/>
        <end position="76"/>
    </location>
</feature>
<name>Q8MXX1_THEOR</name>
<feature type="region of interest" description="Disordered" evidence="1">
    <location>
        <begin position="392"/>
        <end position="426"/>
    </location>
</feature>
<dbReference type="VEuPathDB" id="PiroplasmaDB:MACK_002012"/>